<evidence type="ECO:0000313" key="2">
    <source>
        <dbReference type="EMBL" id="KAI7799077.1"/>
    </source>
</evidence>
<accession>A0A9W7TKP7</accession>
<keyword evidence="3" id="KW-1185">Reference proteome</keyword>
<dbReference type="Proteomes" id="UP001059041">
    <property type="component" value="Linkage Group LG16"/>
</dbReference>
<dbReference type="AlphaFoldDB" id="A0A9W7TKP7"/>
<sequence>MAGVKGRLREEFGGASGDPDPLSDGDETWYLNDKDGRGSSLSSETDLQPHVTPEALASHRHLFSTSRFGHLRSHSFTRDKAVG</sequence>
<comment type="caution">
    <text evidence="2">The sequence shown here is derived from an EMBL/GenBank/DDBJ whole genome shotgun (WGS) entry which is preliminary data.</text>
</comment>
<protein>
    <submittedName>
        <fullName evidence="2">Uncharacterized protein</fullName>
    </submittedName>
</protein>
<name>A0A9W7TKP7_TRIRA</name>
<reference evidence="2" key="1">
    <citation type="submission" date="2021-02" db="EMBL/GenBank/DDBJ databases">
        <title>Comparative genomics reveals that relaxation of natural selection precedes convergent phenotypic evolution of cavefish.</title>
        <authorList>
            <person name="Peng Z."/>
        </authorList>
    </citation>
    <scope>NUCLEOTIDE SEQUENCE</scope>
    <source>
        <tissue evidence="2">Muscle</tissue>
    </source>
</reference>
<proteinExistence type="predicted"/>
<feature type="region of interest" description="Disordered" evidence="1">
    <location>
        <begin position="1"/>
        <end position="51"/>
    </location>
</feature>
<evidence type="ECO:0000313" key="3">
    <source>
        <dbReference type="Proteomes" id="UP001059041"/>
    </source>
</evidence>
<dbReference type="EMBL" id="JAFHDT010000016">
    <property type="protein sequence ID" value="KAI7799077.1"/>
    <property type="molecule type" value="Genomic_DNA"/>
</dbReference>
<gene>
    <name evidence="2" type="ORF">IRJ41_017787</name>
</gene>
<organism evidence="2 3">
    <name type="scientific">Triplophysa rosa</name>
    <name type="common">Cave loach</name>
    <dbReference type="NCBI Taxonomy" id="992332"/>
    <lineage>
        <taxon>Eukaryota</taxon>
        <taxon>Metazoa</taxon>
        <taxon>Chordata</taxon>
        <taxon>Craniata</taxon>
        <taxon>Vertebrata</taxon>
        <taxon>Euteleostomi</taxon>
        <taxon>Actinopterygii</taxon>
        <taxon>Neopterygii</taxon>
        <taxon>Teleostei</taxon>
        <taxon>Ostariophysi</taxon>
        <taxon>Cypriniformes</taxon>
        <taxon>Nemacheilidae</taxon>
        <taxon>Triplophysa</taxon>
    </lineage>
</organism>
<evidence type="ECO:0000256" key="1">
    <source>
        <dbReference type="SAM" id="MobiDB-lite"/>
    </source>
</evidence>